<organism evidence="2 3">
    <name type="scientific">Actinomadura yumaensis</name>
    <dbReference type="NCBI Taxonomy" id="111807"/>
    <lineage>
        <taxon>Bacteria</taxon>
        <taxon>Bacillati</taxon>
        <taxon>Actinomycetota</taxon>
        <taxon>Actinomycetes</taxon>
        <taxon>Streptosporangiales</taxon>
        <taxon>Thermomonosporaceae</taxon>
        <taxon>Actinomadura</taxon>
    </lineage>
</organism>
<reference evidence="3" key="1">
    <citation type="journal article" date="2019" name="Int. J. Syst. Evol. Microbiol.">
        <title>The Global Catalogue of Microorganisms (GCM) 10K type strain sequencing project: providing services to taxonomists for standard genome sequencing and annotation.</title>
        <authorList>
            <consortium name="The Broad Institute Genomics Platform"/>
            <consortium name="The Broad Institute Genome Sequencing Center for Infectious Disease"/>
            <person name="Wu L."/>
            <person name="Ma J."/>
        </authorList>
    </citation>
    <scope>NUCLEOTIDE SEQUENCE [LARGE SCALE GENOMIC DNA]</scope>
    <source>
        <strain evidence="3">JCM 3369</strain>
    </source>
</reference>
<evidence type="ECO:0000313" key="2">
    <source>
        <dbReference type="EMBL" id="MFC6879750.1"/>
    </source>
</evidence>
<dbReference type="EMBL" id="JBHSXS010000003">
    <property type="protein sequence ID" value="MFC6879750.1"/>
    <property type="molecule type" value="Genomic_DNA"/>
</dbReference>
<keyword evidence="3" id="KW-1185">Reference proteome</keyword>
<sequence>MGADTGRDPGGLDQYWRRRAIALGGVIGAVGLLAWACAGDGGEEGKPLRNAAATAGPSPSGVPIPSAMPTVTVTATAKVTATPKPAQKPGDACDARDVVVTMAATRETYAAGEQPQFRLTAVNTGGRACTFDVGPRSLDVRVTSGSDRVWSSAQCDRGDGSSIQMLRRGIPYAATITWDRKRGSGRCQGKRLPVRPGTYVAKVHSPDKIKVRKQIFSLR</sequence>
<gene>
    <name evidence="2" type="ORF">ACFQKB_08225</name>
</gene>
<dbReference type="RefSeq" id="WP_160821698.1">
    <property type="nucleotide sequence ID" value="NZ_JBHSXE010000001.1"/>
</dbReference>
<keyword evidence="1" id="KW-1133">Transmembrane helix</keyword>
<name>A0ABW2CFG0_9ACTN</name>
<evidence type="ECO:0000313" key="3">
    <source>
        <dbReference type="Proteomes" id="UP001596380"/>
    </source>
</evidence>
<keyword evidence="1" id="KW-0812">Transmembrane</keyword>
<protein>
    <recommendedName>
        <fullName evidence="4">DUF4232 domain-containing protein</fullName>
    </recommendedName>
</protein>
<proteinExistence type="predicted"/>
<dbReference type="Proteomes" id="UP001596380">
    <property type="component" value="Unassembled WGS sequence"/>
</dbReference>
<accession>A0ABW2CFG0</accession>
<evidence type="ECO:0000256" key="1">
    <source>
        <dbReference type="SAM" id="Phobius"/>
    </source>
</evidence>
<feature type="transmembrane region" description="Helical" evidence="1">
    <location>
        <begin position="20"/>
        <end position="39"/>
    </location>
</feature>
<keyword evidence="1" id="KW-0472">Membrane</keyword>
<comment type="caution">
    <text evidence="2">The sequence shown here is derived from an EMBL/GenBank/DDBJ whole genome shotgun (WGS) entry which is preliminary data.</text>
</comment>
<evidence type="ECO:0008006" key="4">
    <source>
        <dbReference type="Google" id="ProtNLM"/>
    </source>
</evidence>